<dbReference type="EMBL" id="JAKFFV010000005">
    <property type="protein sequence ID" value="MCF2498462.1"/>
    <property type="molecule type" value="Genomic_DNA"/>
</dbReference>
<feature type="domain" description="Glycoside hydrolase family 42 N-terminal" evidence="4">
    <location>
        <begin position="236"/>
        <end position="327"/>
    </location>
</feature>
<evidence type="ECO:0000256" key="2">
    <source>
        <dbReference type="ARBA" id="ARBA00023295"/>
    </source>
</evidence>
<evidence type="ECO:0000256" key="3">
    <source>
        <dbReference type="SAM" id="SignalP"/>
    </source>
</evidence>
<reference evidence="5" key="1">
    <citation type="submission" date="2022-01" db="EMBL/GenBank/DDBJ databases">
        <title>Novel species in genus Dyadobacter.</title>
        <authorList>
            <person name="Ma C."/>
        </authorList>
    </citation>
    <scope>NUCLEOTIDE SEQUENCE</scope>
    <source>
        <strain evidence="5">CY357</strain>
    </source>
</reference>
<gene>
    <name evidence="5" type="ORF">L0661_09100</name>
</gene>
<dbReference type="InterPro" id="IPR017853">
    <property type="entry name" value="GH"/>
</dbReference>
<organism evidence="5 6">
    <name type="scientific">Dyadobacter chenhuakuii</name>
    <dbReference type="NCBI Taxonomy" id="2909339"/>
    <lineage>
        <taxon>Bacteria</taxon>
        <taxon>Pseudomonadati</taxon>
        <taxon>Bacteroidota</taxon>
        <taxon>Cytophagia</taxon>
        <taxon>Cytophagales</taxon>
        <taxon>Spirosomataceae</taxon>
        <taxon>Dyadobacter</taxon>
    </lineage>
</organism>
<dbReference type="GO" id="GO:0009341">
    <property type="term" value="C:beta-galactosidase complex"/>
    <property type="evidence" value="ECO:0007669"/>
    <property type="project" value="InterPro"/>
</dbReference>
<keyword evidence="1 5" id="KW-0378">Hydrolase</keyword>
<dbReference type="EC" id="3.2.1.23" evidence="5"/>
<dbReference type="RefSeq" id="WP_235177578.1">
    <property type="nucleotide sequence ID" value="NZ_JAKFFV010000005.1"/>
</dbReference>
<dbReference type="GO" id="GO:0004565">
    <property type="term" value="F:beta-galactosidase activity"/>
    <property type="evidence" value="ECO:0007669"/>
    <property type="project" value="UniProtKB-EC"/>
</dbReference>
<feature type="signal peptide" evidence="3">
    <location>
        <begin position="1"/>
        <end position="28"/>
    </location>
</feature>
<sequence>MRKRIFVKWQASTLFFSLSLFVSPLDLSAQQPRYFAVSMVNENDNASLPTIQAAKDIGFNAVALTVQWGTIEGKISRILKAEKGGDYNVWKQYDDQISLATSLGMKIALNIAVSTGDDVTNSISDRYGVDTGDGWKKEERMLVVNYEGQEAVFQKQGGPIRPNINLQFVMTSLAAQSTRDRISGFAAKVMQRYKYLQDQNNLLYVNLIYSRQGEGEFDMGSTKYHYEQQLDMVNALTDYSQPMTNAYRNWLKGKYGHIEYLNAAWGTNHSSFDHVSPKRPSGSTFTGPDGTDWFTFRTLILKETNNLFKNAVKGVSPSTKVITHHGSVYDKIARSRGTLHFNEIGADLDGIKINDEVYYDHRFAIDLVRSNLPGKLYVNEAAYVTGMESVESITTESFTHGAHVVTMFYLENALKSPSAVNALKTLASNWVTNKTVINPAPSNSNTFTLSSMIDSDGCRTVRDTYWNDCDAYIRWRNTFDNGGGRPINFTMQNDVVKPGCFYKDLSLAGNGQQSASIIPDGKFVHMTDANCKLISTVKGSGLTNGTDNFTAKVDIDNQVNSHDGQPYVQRHFKLTPGGTNPTSANITLYVSQEELTAFNAMSTVKLPENATDSDRFRANLRILQWHGDMKPGNPDFTIDPNDDDIQWDGILNLWRIRFNVNGFSTFYISAVNAAPLPVNLINFNGKKEENAVSLHWQTSEETNSDHFEIQHGVDGKQWTKIGEVDAAAESKVLKSYHFVHSFPVNGKNLYRLKMVDQDDTFAYSRIISAAFENAEKLTLYPNPVTSGTIFLQYSGAAPTVTLTDITGRTVPITTEKTSPDQLNVKAKTRLIPGLYILNADYGTKQVRYKVVVD</sequence>
<dbReference type="Gene3D" id="3.20.20.80">
    <property type="entry name" value="Glycosidases"/>
    <property type="match status" value="1"/>
</dbReference>
<accession>A0A9X1QDH2</accession>
<dbReference type="InterPro" id="IPR013529">
    <property type="entry name" value="Glyco_hydro_42_N"/>
</dbReference>
<feature type="chain" id="PRO_5040873557" evidence="3">
    <location>
        <begin position="29"/>
        <end position="853"/>
    </location>
</feature>
<name>A0A9X1QDH2_9BACT</name>
<evidence type="ECO:0000313" key="6">
    <source>
        <dbReference type="Proteomes" id="UP001139411"/>
    </source>
</evidence>
<keyword evidence="3" id="KW-0732">Signal</keyword>
<protein>
    <submittedName>
        <fullName evidence="5">Beta-galactosidase</fullName>
        <ecNumber evidence="5">3.2.1.23</ecNumber>
    </submittedName>
</protein>
<comment type="caution">
    <text evidence="5">The sequence shown here is derived from an EMBL/GenBank/DDBJ whole genome shotgun (WGS) entry which is preliminary data.</text>
</comment>
<dbReference type="Proteomes" id="UP001139411">
    <property type="component" value="Unassembled WGS sequence"/>
</dbReference>
<evidence type="ECO:0000256" key="1">
    <source>
        <dbReference type="ARBA" id="ARBA00022801"/>
    </source>
</evidence>
<keyword evidence="2 5" id="KW-0326">Glycosidase</keyword>
<dbReference type="Pfam" id="PF02449">
    <property type="entry name" value="Glyco_hydro_42"/>
    <property type="match status" value="1"/>
</dbReference>
<dbReference type="NCBIfam" id="TIGR04183">
    <property type="entry name" value="Por_Secre_tail"/>
    <property type="match status" value="1"/>
</dbReference>
<evidence type="ECO:0000259" key="4">
    <source>
        <dbReference type="Pfam" id="PF02449"/>
    </source>
</evidence>
<proteinExistence type="predicted"/>
<evidence type="ECO:0000313" key="5">
    <source>
        <dbReference type="EMBL" id="MCF2498462.1"/>
    </source>
</evidence>
<dbReference type="InterPro" id="IPR026444">
    <property type="entry name" value="Secre_tail"/>
</dbReference>
<dbReference type="GO" id="GO:0005975">
    <property type="term" value="P:carbohydrate metabolic process"/>
    <property type="evidence" value="ECO:0007669"/>
    <property type="project" value="InterPro"/>
</dbReference>
<dbReference type="SUPFAM" id="SSF51445">
    <property type="entry name" value="(Trans)glycosidases"/>
    <property type="match status" value="1"/>
</dbReference>
<dbReference type="AlphaFoldDB" id="A0A9X1QDH2"/>